<dbReference type="InterPro" id="IPR007015">
    <property type="entry name" value="DNA_pol_V/MYBBP1A"/>
</dbReference>
<feature type="compositionally biased region" description="Acidic residues" evidence="3">
    <location>
        <begin position="1"/>
        <end position="47"/>
    </location>
</feature>
<dbReference type="Proteomes" id="UP000283509">
    <property type="component" value="Unassembled WGS sequence"/>
</dbReference>
<dbReference type="STRING" id="6689.A0A3R7P9B7"/>
<proteinExistence type="predicted"/>
<evidence type="ECO:0000256" key="1">
    <source>
        <dbReference type="ARBA" id="ARBA00004123"/>
    </source>
</evidence>
<keyword evidence="5" id="KW-1185">Reference proteome</keyword>
<evidence type="ECO:0000313" key="4">
    <source>
        <dbReference type="EMBL" id="ROT79118.1"/>
    </source>
</evidence>
<reference evidence="4 5" key="2">
    <citation type="submission" date="2019-01" db="EMBL/GenBank/DDBJ databases">
        <title>The decoding of complex shrimp genome reveals the adaptation for benthos swimmer, frequently molting mechanism and breeding impact on genome.</title>
        <authorList>
            <person name="Sun Y."/>
            <person name="Gao Y."/>
            <person name="Yu Y."/>
        </authorList>
    </citation>
    <scope>NUCLEOTIDE SEQUENCE [LARGE SCALE GENOMIC DNA]</scope>
    <source>
        <tissue evidence="4">Muscle</tissue>
    </source>
</reference>
<dbReference type="GO" id="GO:0043565">
    <property type="term" value="F:sequence-specific DNA binding"/>
    <property type="evidence" value="ECO:0007669"/>
    <property type="project" value="TreeGrafter"/>
</dbReference>
<protein>
    <submittedName>
        <fullName evidence="4">Putative DNA polymerase V-like</fullName>
    </submittedName>
</protein>
<dbReference type="PANTHER" id="PTHR13213">
    <property type="entry name" value="MYB-BINDING PROTEIN 1A FAMILY MEMBER"/>
    <property type="match status" value="1"/>
</dbReference>
<accession>A0A3R7P9B7</accession>
<sequence length="404" mass="46544">MSEEEDEKKEEDGKGEDEGDPLDEIDIGDDEEDMDDDQDDVSDEEESAAAKDMTAKLRLELALAQGEHEDIDLDEAPEEELEKLDIAMSAIFAKYRGPKKGKKEPKKKLKDIHLECRAYDILEVYIEQHPSMGFTLGLVRPLLVTLNSLATTSEKGEKKNDTRIMRLRKLLDMLGEIQSFEKVDMNILEMSEELETFVTSTIDYKFALSRYIADCHTLMIRCCLQILGEAAHRSNPIIDLFSEHLFFMLNKKETEKKILMYAGACSLDWGALWKLVKDMVDFAFEKNNKYFGRTNALTVLSLLFKNKALFSRTTTVEVKQLGEAVSQILLGILKRFNLKQQARFVSRLFEFMIVLRENHRDPDTSGIRWEEILVAVRNLDKEIPTASRSPLRVYYKELVRALHR</sequence>
<feature type="region of interest" description="Disordered" evidence="3">
    <location>
        <begin position="1"/>
        <end position="53"/>
    </location>
</feature>
<name>A0A3R7P9B7_PENVA</name>
<dbReference type="PANTHER" id="PTHR13213:SF2">
    <property type="entry name" value="MYB-BINDING PROTEIN 1A"/>
    <property type="match status" value="1"/>
</dbReference>
<keyword evidence="2" id="KW-0539">Nucleus</keyword>
<reference evidence="4 5" key="1">
    <citation type="submission" date="2018-04" db="EMBL/GenBank/DDBJ databases">
        <authorList>
            <person name="Zhang X."/>
            <person name="Yuan J."/>
            <person name="Li F."/>
            <person name="Xiang J."/>
        </authorList>
    </citation>
    <scope>NUCLEOTIDE SEQUENCE [LARGE SCALE GENOMIC DNA]</scope>
    <source>
        <tissue evidence="4">Muscle</tissue>
    </source>
</reference>
<evidence type="ECO:0000256" key="3">
    <source>
        <dbReference type="SAM" id="MobiDB-lite"/>
    </source>
</evidence>
<evidence type="ECO:0000313" key="5">
    <source>
        <dbReference type="Proteomes" id="UP000283509"/>
    </source>
</evidence>
<comment type="subcellular location">
    <subcellularLocation>
        <location evidence="1">Nucleus</location>
    </subcellularLocation>
</comment>
<evidence type="ECO:0000256" key="2">
    <source>
        <dbReference type="ARBA" id="ARBA00023242"/>
    </source>
</evidence>
<comment type="caution">
    <text evidence="4">The sequence shown here is derived from an EMBL/GenBank/DDBJ whole genome shotgun (WGS) entry which is preliminary data.</text>
</comment>
<dbReference type="GO" id="GO:0003723">
    <property type="term" value="F:RNA binding"/>
    <property type="evidence" value="ECO:0007669"/>
    <property type="project" value="TreeGrafter"/>
</dbReference>
<dbReference type="GO" id="GO:0003714">
    <property type="term" value="F:transcription corepressor activity"/>
    <property type="evidence" value="ECO:0007669"/>
    <property type="project" value="TreeGrafter"/>
</dbReference>
<dbReference type="GO" id="GO:0005730">
    <property type="term" value="C:nucleolus"/>
    <property type="evidence" value="ECO:0007669"/>
    <property type="project" value="InterPro"/>
</dbReference>
<gene>
    <name evidence="4" type="ORF">C7M84_002136</name>
</gene>
<dbReference type="EMBL" id="QCYY01001287">
    <property type="protein sequence ID" value="ROT79118.1"/>
    <property type="molecule type" value="Genomic_DNA"/>
</dbReference>
<dbReference type="AlphaFoldDB" id="A0A3R7P9B7"/>
<dbReference type="OrthoDB" id="342531at2759"/>
<dbReference type="Pfam" id="PF04931">
    <property type="entry name" value="DNA_pol_phi"/>
    <property type="match status" value="1"/>
</dbReference>
<organism evidence="4 5">
    <name type="scientific">Penaeus vannamei</name>
    <name type="common">Whiteleg shrimp</name>
    <name type="synonym">Litopenaeus vannamei</name>
    <dbReference type="NCBI Taxonomy" id="6689"/>
    <lineage>
        <taxon>Eukaryota</taxon>
        <taxon>Metazoa</taxon>
        <taxon>Ecdysozoa</taxon>
        <taxon>Arthropoda</taxon>
        <taxon>Crustacea</taxon>
        <taxon>Multicrustacea</taxon>
        <taxon>Malacostraca</taxon>
        <taxon>Eumalacostraca</taxon>
        <taxon>Eucarida</taxon>
        <taxon>Decapoda</taxon>
        <taxon>Dendrobranchiata</taxon>
        <taxon>Penaeoidea</taxon>
        <taxon>Penaeidae</taxon>
        <taxon>Penaeus</taxon>
    </lineage>
</organism>